<feature type="signal peptide" evidence="3">
    <location>
        <begin position="1"/>
        <end position="19"/>
    </location>
</feature>
<evidence type="ECO:0000313" key="6">
    <source>
        <dbReference type="Proteomes" id="UP000197596"/>
    </source>
</evidence>
<sequence length="200" mass="20976">MKKNAVFIAAMMAAGSAFAQTADSGVYVGLEGAYVSVNSITPPGGTRKTSETTDVAALRTMIGYQFTKNLALELGYFATDDFKQAGTVNGSTATYDAKIDAKGADLSVIYKFTEFVPGLYLKAGATHSKVSGSATARQNGTPVATVGSSVSGTGYLFGLGYEFAFSQNLGARLGYTRYEKLGGESDNKANMFSAGIKYKF</sequence>
<dbReference type="AlphaFoldDB" id="A0A246WX09"/>
<evidence type="ECO:0000313" key="5">
    <source>
        <dbReference type="EMBL" id="OWY31231.1"/>
    </source>
</evidence>
<dbReference type="InterPro" id="IPR027385">
    <property type="entry name" value="Beta-barrel_OMP"/>
</dbReference>
<evidence type="ECO:0000259" key="4">
    <source>
        <dbReference type="Pfam" id="PF13505"/>
    </source>
</evidence>
<dbReference type="Pfam" id="PF13505">
    <property type="entry name" value="OMP_b-brl"/>
    <property type="match status" value="1"/>
</dbReference>
<dbReference type="Gene3D" id="2.40.160.20">
    <property type="match status" value="1"/>
</dbReference>
<comment type="caution">
    <text evidence="5">The sequence shown here is derived from an EMBL/GenBank/DDBJ whole genome shotgun (WGS) entry which is preliminary data.</text>
</comment>
<accession>A0A246WX09</accession>
<evidence type="ECO:0000256" key="3">
    <source>
        <dbReference type="SAM" id="SignalP"/>
    </source>
</evidence>
<reference evidence="5 6" key="1">
    <citation type="submission" date="2017-06" db="EMBL/GenBank/DDBJ databases">
        <title>Herbaspirillum phytohormonus sp. nov., isolated from the root nodule of Robinia pseudoacacia in lead-zinc mine.</title>
        <authorList>
            <person name="Fan M."/>
            <person name="Lin Y."/>
        </authorList>
    </citation>
    <scope>NUCLEOTIDE SEQUENCE [LARGE SCALE GENOMIC DNA]</scope>
    <source>
        <strain evidence="5 6">HZ10</strain>
    </source>
</reference>
<organism evidence="5 6">
    <name type="scientific">Herbaspirillum robiniae</name>
    <dbReference type="NCBI Taxonomy" id="2014887"/>
    <lineage>
        <taxon>Bacteria</taxon>
        <taxon>Pseudomonadati</taxon>
        <taxon>Pseudomonadota</taxon>
        <taxon>Betaproteobacteria</taxon>
        <taxon>Burkholderiales</taxon>
        <taxon>Oxalobacteraceae</taxon>
        <taxon>Herbaspirillum</taxon>
    </lineage>
</organism>
<dbReference type="Proteomes" id="UP000197596">
    <property type="component" value="Unassembled WGS sequence"/>
</dbReference>
<keyword evidence="2 3" id="KW-0732">Signal</keyword>
<comment type="subcellular location">
    <subcellularLocation>
        <location evidence="1">Cell outer membrane</location>
    </subcellularLocation>
</comment>
<proteinExistence type="predicted"/>
<gene>
    <name evidence="5" type="ORF">CEJ42_04070</name>
</gene>
<feature type="chain" id="PRO_5013190732" description="Outer membrane protein beta-barrel domain-containing protein" evidence="3">
    <location>
        <begin position="20"/>
        <end position="200"/>
    </location>
</feature>
<protein>
    <recommendedName>
        <fullName evidence="4">Outer membrane protein beta-barrel domain-containing protein</fullName>
    </recommendedName>
</protein>
<dbReference type="EMBL" id="NJGU01000001">
    <property type="protein sequence ID" value="OWY31231.1"/>
    <property type="molecule type" value="Genomic_DNA"/>
</dbReference>
<name>A0A246WX09_9BURK</name>
<feature type="domain" description="Outer membrane protein beta-barrel" evidence="4">
    <location>
        <begin position="6"/>
        <end position="200"/>
    </location>
</feature>
<dbReference type="RefSeq" id="WP_088750083.1">
    <property type="nucleotide sequence ID" value="NZ_NJGU01000001.1"/>
</dbReference>
<evidence type="ECO:0000256" key="2">
    <source>
        <dbReference type="ARBA" id="ARBA00022729"/>
    </source>
</evidence>
<dbReference type="GO" id="GO:0009279">
    <property type="term" value="C:cell outer membrane"/>
    <property type="evidence" value="ECO:0007669"/>
    <property type="project" value="UniProtKB-SubCell"/>
</dbReference>
<dbReference type="InterPro" id="IPR011250">
    <property type="entry name" value="OMP/PagP_B-barrel"/>
</dbReference>
<dbReference type="SUPFAM" id="SSF56925">
    <property type="entry name" value="OMPA-like"/>
    <property type="match status" value="1"/>
</dbReference>
<evidence type="ECO:0000256" key="1">
    <source>
        <dbReference type="ARBA" id="ARBA00004442"/>
    </source>
</evidence>